<dbReference type="Pfam" id="PF00578">
    <property type="entry name" value="AhpC-TSA"/>
    <property type="match status" value="1"/>
</dbReference>
<feature type="signal peptide" evidence="1">
    <location>
        <begin position="1"/>
        <end position="21"/>
    </location>
</feature>
<sequence>MKNYILILFLSKVLFCTTVLAQLPAHEINQVLTADDKLPTIEEVISHRKEEIMATSMRKYSIKNHFKFFSEDTVRYQGRKQVRMYPKTLNDSLDASTYMILDTNVTKIIKPDTVVLGFHSSISYAFYDTPETVDEYKEDKAIFKPYQFAFWENFKKNADSLWIEKADEPHAFTIHRFTKNSGEIYNIHTTVTCIRADFIPIKYSLRLEFENMSQYEEASIQVLESHNTRDAVDSIALAEKEILNKYFPHEPKEVNPEELAPTLKIGQSISNWKAHDTDGNIVELSKLKGKIVLLDFWYRGCYPCLKSMPVLERLHQKYKEKGLYIIGVNHVDHPDQIKKHMEYKQISYPTVINKDLAKQYNIISAPTFILLDAKQQVIAIEIGYNERLEEVLEKQIESLLR</sequence>
<dbReference type="PROSITE" id="PS51352">
    <property type="entry name" value="THIOREDOXIN_2"/>
    <property type="match status" value="1"/>
</dbReference>
<dbReference type="AlphaFoldDB" id="H6LA70"/>
<dbReference type="InterPro" id="IPR013766">
    <property type="entry name" value="Thioredoxin_domain"/>
</dbReference>
<evidence type="ECO:0000313" key="4">
    <source>
        <dbReference type="Proteomes" id="UP000007519"/>
    </source>
</evidence>
<feature type="domain" description="Thioredoxin" evidence="2">
    <location>
        <begin position="263"/>
        <end position="401"/>
    </location>
</feature>
<dbReference type="PANTHER" id="PTHR42852:SF13">
    <property type="entry name" value="PROTEIN DIPZ"/>
    <property type="match status" value="1"/>
</dbReference>
<dbReference type="InterPro" id="IPR000866">
    <property type="entry name" value="AhpC/TSA"/>
</dbReference>
<accession>H6LA70</accession>
<organism evidence="3 4">
    <name type="scientific">Saprospira grandis (strain Lewin)</name>
    <dbReference type="NCBI Taxonomy" id="984262"/>
    <lineage>
        <taxon>Bacteria</taxon>
        <taxon>Pseudomonadati</taxon>
        <taxon>Bacteroidota</taxon>
        <taxon>Saprospiria</taxon>
        <taxon>Saprospirales</taxon>
        <taxon>Saprospiraceae</taxon>
        <taxon>Saprospira</taxon>
    </lineage>
</organism>
<dbReference type="eggNOG" id="COG0526">
    <property type="taxonomic scope" value="Bacteria"/>
</dbReference>
<gene>
    <name evidence="3" type="ordered locus">SGRA_2810</name>
</gene>
<dbReference type="EMBL" id="CP002831">
    <property type="protein sequence ID" value="AFC25538.1"/>
    <property type="molecule type" value="Genomic_DNA"/>
</dbReference>
<dbReference type="HOGENOM" id="CLU_703723_0_0_10"/>
<dbReference type="Proteomes" id="UP000007519">
    <property type="component" value="Chromosome"/>
</dbReference>
<evidence type="ECO:0000259" key="2">
    <source>
        <dbReference type="PROSITE" id="PS51352"/>
    </source>
</evidence>
<evidence type="ECO:0000256" key="1">
    <source>
        <dbReference type="SAM" id="SignalP"/>
    </source>
</evidence>
<dbReference type="InterPro" id="IPR036249">
    <property type="entry name" value="Thioredoxin-like_sf"/>
</dbReference>
<reference evidence="3 4" key="1">
    <citation type="journal article" date="2012" name="Stand. Genomic Sci.">
        <title>Complete genome sequencing and analysis of Saprospira grandis str. Lewin, a predatory marine bacterium.</title>
        <authorList>
            <person name="Saw J.H."/>
            <person name="Yuryev A."/>
            <person name="Kanbe M."/>
            <person name="Hou S."/>
            <person name="Young A.G."/>
            <person name="Aizawa S."/>
            <person name="Alam M."/>
        </authorList>
    </citation>
    <scope>NUCLEOTIDE SEQUENCE [LARGE SCALE GENOMIC DNA]</scope>
    <source>
        <strain evidence="3 4">Lewin</strain>
    </source>
</reference>
<dbReference type="KEGG" id="sgn:SGRA_2810"/>
<dbReference type="GO" id="GO:0016491">
    <property type="term" value="F:oxidoreductase activity"/>
    <property type="evidence" value="ECO:0007669"/>
    <property type="project" value="InterPro"/>
</dbReference>
<dbReference type="InterPro" id="IPR050553">
    <property type="entry name" value="Thioredoxin_ResA/DsbE_sf"/>
</dbReference>
<dbReference type="GO" id="GO:0016209">
    <property type="term" value="F:antioxidant activity"/>
    <property type="evidence" value="ECO:0007669"/>
    <property type="project" value="InterPro"/>
</dbReference>
<feature type="chain" id="PRO_5003604139" evidence="1">
    <location>
        <begin position="22"/>
        <end position="401"/>
    </location>
</feature>
<dbReference type="SUPFAM" id="SSF52833">
    <property type="entry name" value="Thioredoxin-like"/>
    <property type="match status" value="1"/>
</dbReference>
<name>H6LA70_SAPGL</name>
<proteinExistence type="predicted"/>
<keyword evidence="4" id="KW-1185">Reference proteome</keyword>
<dbReference type="STRING" id="984262.SGRA_2810"/>
<dbReference type="RefSeq" id="WP_015693142.1">
    <property type="nucleotide sequence ID" value="NC_016940.1"/>
</dbReference>
<protein>
    <submittedName>
        <fullName evidence="3">Alkyl hydroperoxide reductase/ Thiol specific antioxidant/ Mal allergen</fullName>
    </submittedName>
</protein>
<dbReference type="Gene3D" id="3.40.30.10">
    <property type="entry name" value="Glutaredoxin"/>
    <property type="match status" value="1"/>
</dbReference>
<dbReference type="CDD" id="cd02966">
    <property type="entry name" value="TlpA_like_family"/>
    <property type="match status" value="1"/>
</dbReference>
<dbReference type="OrthoDB" id="9815205at2"/>
<evidence type="ECO:0000313" key="3">
    <source>
        <dbReference type="EMBL" id="AFC25538.1"/>
    </source>
</evidence>
<keyword evidence="1" id="KW-0732">Signal</keyword>
<dbReference type="PANTHER" id="PTHR42852">
    <property type="entry name" value="THIOL:DISULFIDE INTERCHANGE PROTEIN DSBE"/>
    <property type="match status" value="1"/>
</dbReference>